<dbReference type="GO" id="GO:0000049">
    <property type="term" value="F:tRNA binding"/>
    <property type="evidence" value="ECO:0007669"/>
    <property type="project" value="TreeGrafter"/>
</dbReference>
<sequence length="103" mass="12425">MIWYMILKMEERLKKLEKLKELGVNPYPYRFDRSHTFRQIRDNFDELSKVEGRVRACGRVVTIRGHGKTLFATLVDESDRMQVYLRKDRLGEDFDLFQYFDVG</sequence>
<dbReference type="Proteomes" id="UP000050975">
    <property type="component" value="Unassembled WGS sequence"/>
</dbReference>
<dbReference type="InterPro" id="IPR012340">
    <property type="entry name" value="NA-bd_OB-fold"/>
</dbReference>
<gene>
    <name evidence="3" type="ORF">AMJ74_06130</name>
</gene>
<reference evidence="3 4" key="1">
    <citation type="journal article" date="2015" name="Microbiome">
        <title>Genomic resolution of linkages in carbon, nitrogen, and sulfur cycling among widespread estuary sediment bacteria.</title>
        <authorList>
            <person name="Baker B.J."/>
            <person name="Lazar C.S."/>
            <person name="Teske A.P."/>
            <person name="Dick G.J."/>
        </authorList>
    </citation>
    <scope>NUCLEOTIDE SEQUENCE [LARGE SCALE GENOMIC DNA]</scope>
    <source>
        <strain evidence="3">SM1_77</strain>
    </source>
</reference>
<name>A0A0S8JSN7_UNCW3</name>
<proteinExistence type="predicted"/>
<protein>
    <recommendedName>
        <fullName evidence="2">OB domain-containing protein</fullName>
    </recommendedName>
</protein>
<comment type="caution">
    <text evidence="3">The sequence shown here is derived from an EMBL/GenBank/DDBJ whole genome shotgun (WGS) entry which is preliminary data.</text>
</comment>
<dbReference type="AlphaFoldDB" id="A0A0S8JSN7"/>
<feature type="non-terminal residue" evidence="3">
    <location>
        <position position="103"/>
    </location>
</feature>
<organism evidence="3 4">
    <name type="scientific">candidate division WOR_3 bacterium SM1_77</name>
    <dbReference type="NCBI Taxonomy" id="1703778"/>
    <lineage>
        <taxon>Bacteria</taxon>
        <taxon>Bacteria division WOR-3</taxon>
    </lineage>
</organism>
<accession>A0A0S8JSN7</accession>
<dbReference type="PANTHER" id="PTHR42918:SF15">
    <property type="entry name" value="LYSINE--TRNA LIGASE, CHLOROPLASTIC_MITOCHONDRIAL"/>
    <property type="match status" value="1"/>
</dbReference>
<keyword evidence="1" id="KW-0547">Nucleotide-binding</keyword>
<evidence type="ECO:0000259" key="2">
    <source>
        <dbReference type="Pfam" id="PF01336"/>
    </source>
</evidence>
<dbReference type="EMBL" id="LJVE01000134">
    <property type="protein sequence ID" value="KPL12807.1"/>
    <property type="molecule type" value="Genomic_DNA"/>
</dbReference>
<dbReference type="GO" id="GO:0006430">
    <property type="term" value="P:lysyl-tRNA aminoacylation"/>
    <property type="evidence" value="ECO:0007669"/>
    <property type="project" value="TreeGrafter"/>
</dbReference>
<dbReference type="Gene3D" id="2.40.50.140">
    <property type="entry name" value="Nucleic acid-binding proteins"/>
    <property type="match status" value="1"/>
</dbReference>
<dbReference type="InterPro" id="IPR004365">
    <property type="entry name" value="NA-bd_OB_tRNA"/>
</dbReference>
<dbReference type="PANTHER" id="PTHR42918">
    <property type="entry name" value="LYSYL-TRNA SYNTHETASE"/>
    <property type="match status" value="1"/>
</dbReference>
<evidence type="ECO:0000313" key="3">
    <source>
        <dbReference type="EMBL" id="KPL12807.1"/>
    </source>
</evidence>
<dbReference type="GO" id="GO:0004824">
    <property type="term" value="F:lysine-tRNA ligase activity"/>
    <property type="evidence" value="ECO:0007669"/>
    <property type="project" value="TreeGrafter"/>
</dbReference>
<feature type="domain" description="OB" evidence="2">
    <location>
        <begin position="54"/>
        <end position="101"/>
    </location>
</feature>
<dbReference type="Pfam" id="PF01336">
    <property type="entry name" value="tRNA_anti-codon"/>
    <property type="match status" value="1"/>
</dbReference>
<dbReference type="SUPFAM" id="SSF50249">
    <property type="entry name" value="Nucleic acid-binding proteins"/>
    <property type="match status" value="1"/>
</dbReference>
<evidence type="ECO:0000313" key="4">
    <source>
        <dbReference type="Proteomes" id="UP000050975"/>
    </source>
</evidence>
<evidence type="ECO:0000256" key="1">
    <source>
        <dbReference type="ARBA" id="ARBA00022741"/>
    </source>
</evidence>
<dbReference type="GO" id="GO:0005829">
    <property type="term" value="C:cytosol"/>
    <property type="evidence" value="ECO:0007669"/>
    <property type="project" value="TreeGrafter"/>
</dbReference>